<evidence type="ECO:0000256" key="2">
    <source>
        <dbReference type="ARBA" id="ARBA00005170"/>
    </source>
</evidence>
<sequence>MFPLFQISFLSRLLDGDYDGLISVKQLKEKGDFGVGTFDAIDGEMIVLDGIVYKAKGNGTVEIADDKETVPFANVTFFENSKSYAISKIENYESLIQKLNEIISPKMNRFYVIKLSGAFSKIKVRSEYKQVKPFKPLAVVMKTDETIFDYENLDGDLVGLFCPNFMSSLNSTGWHFHFISNDKQKGGHIIELKMENAKFEFHEIDELELKN</sequence>
<dbReference type="PANTHER" id="PTHR35524:SF1">
    <property type="entry name" value="ALPHA-ACETOLACTATE DECARBOXYLASE"/>
    <property type="match status" value="1"/>
</dbReference>
<comment type="similarity">
    <text evidence="3 9">Belongs to the alpha-acetolactate decarboxylase family.</text>
</comment>
<evidence type="ECO:0000313" key="11">
    <source>
        <dbReference type="Proteomes" id="UP000245523"/>
    </source>
</evidence>
<keyword evidence="8 9" id="KW-0456">Lyase</keyword>
<keyword evidence="11" id="KW-1185">Reference proteome</keyword>
<dbReference type="InterPro" id="IPR005128">
    <property type="entry name" value="Acetolactate_a_deCO2ase"/>
</dbReference>
<dbReference type="PANTHER" id="PTHR35524">
    <property type="entry name" value="ALPHA-ACETOLACTATE DECARBOXYLASE"/>
    <property type="match status" value="1"/>
</dbReference>
<keyword evidence="6 9" id="KW-0210">Decarboxylase</keyword>
<comment type="pathway">
    <text evidence="2 9">Polyol metabolism; (R,R)-butane-2,3-diol biosynthesis; (R,R)-butane-2,3-diol from pyruvate: step 2/3.</text>
</comment>
<comment type="catalytic activity">
    <reaction evidence="1 9">
        <text>(2S)-2-acetolactate + H(+) = (R)-acetoin + CO2</text>
        <dbReference type="Rhea" id="RHEA:21580"/>
        <dbReference type="ChEBI" id="CHEBI:15378"/>
        <dbReference type="ChEBI" id="CHEBI:15686"/>
        <dbReference type="ChEBI" id="CHEBI:16526"/>
        <dbReference type="ChEBI" id="CHEBI:58476"/>
        <dbReference type="EC" id="4.1.1.5"/>
    </reaction>
</comment>
<evidence type="ECO:0000256" key="9">
    <source>
        <dbReference type="PIRNR" id="PIRNR001332"/>
    </source>
</evidence>
<dbReference type="RefSeq" id="WP_106197650.1">
    <property type="nucleotide sequence ID" value="NZ_JAXEIU010000011.1"/>
</dbReference>
<evidence type="ECO:0000313" key="10">
    <source>
        <dbReference type="EMBL" id="PWL03835.1"/>
    </source>
</evidence>
<dbReference type="CDD" id="cd17299">
    <property type="entry name" value="acetolactate_decarboxylase"/>
    <property type="match status" value="1"/>
</dbReference>
<dbReference type="SUPFAM" id="SSF117856">
    <property type="entry name" value="AF0104/ALDC/Ptd012-like"/>
    <property type="match status" value="1"/>
</dbReference>
<dbReference type="Pfam" id="PF03306">
    <property type="entry name" value="AAL_decarboxy"/>
    <property type="match status" value="1"/>
</dbReference>
<organism evidence="10 11">
    <name type="scientific">Hallerella porci</name>
    <dbReference type="NCBI Taxonomy" id="1945871"/>
    <lineage>
        <taxon>Bacteria</taxon>
        <taxon>Pseudomonadati</taxon>
        <taxon>Fibrobacterota</taxon>
        <taxon>Fibrobacteria</taxon>
        <taxon>Fibrobacterales</taxon>
        <taxon>Fibrobacteraceae</taxon>
        <taxon>Hallerella</taxon>
    </lineage>
</organism>
<comment type="caution">
    <text evidence="10">The sequence shown here is derived from an EMBL/GenBank/DDBJ whole genome shotgun (WGS) entry which is preliminary data.</text>
</comment>
<keyword evidence="7 9" id="KW-0005">Acetoin biosynthesis</keyword>
<evidence type="ECO:0000256" key="1">
    <source>
        <dbReference type="ARBA" id="ARBA00001784"/>
    </source>
</evidence>
<name>A0ABX5LN24_9BACT</name>
<dbReference type="PIRSF" id="PIRSF001332">
    <property type="entry name" value="Acetolac_decarb"/>
    <property type="match status" value="1"/>
</dbReference>
<protein>
    <recommendedName>
        <fullName evidence="5 9">Alpha-acetolactate decarboxylase</fullName>
        <ecNumber evidence="4 9">4.1.1.5</ecNumber>
    </recommendedName>
</protein>
<evidence type="ECO:0000256" key="6">
    <source>
        <dbReference type="ARBA" id="ARBA00022793"/>
    </source>
</evidence>
<evidence type="ECO:0000256" key="4">
    <source>
        <dbReference type="ARBA" id="ARBA00013204"/>
    </source>
</evidence>
<dbReference type="Proteomes" id="UP000245523">
    <property type="component" value="Unassembled WGS sequence"/>
</dbReference>
<reference evidence="10 11" key="1">
    <citation type="submission" date="2018-05" db="EMBL/GenBank/DDBJ databases">
        <title>Animal gut microbial communities from fecal samples from Wisconsin, USA.</title>
        <authorList>
            <person name="Neumann A."/>
        </authorList>
    </citation>
    <scope>NUCLEOTIDE SEQUENCE [LARGE SCALE GENOMIC DNA]</scope>
    <source>
        <strain evidence="10 11">UWS4</strain>
    </source>
</reference>
<dbReference type="EMBL" id="QGHD01000002">
    <property type="protein sequence ID" value="PWL03835.1"/>
    <property type="molecule type" value="Genomic_DNA"/>
</dbReference>
<evidence type="ECO:0000256" key="3">
    <source>
        <dbReference type="ARBA" id="ARBA00007106"/>
    </source>
</evidence>
<evidence type="ECO:0000256" key="7">
    <source>
        <dbReference type="ARBA" id="ARBA00023061"/>
    </source>
</evidence>
<accession>A0ABX5LN24</accession>
<dbReference type="Gene3D" id="3.30.1330.80">
    <property type="entry name" value="Hypothetical protein, similar to alpha- acetolactate decarboxylase, domain 2"/>
    <property type="match status" value="2"/>
</dbReference>
<dbReference type="EC" id="4.1.1.5" evidence="4 9"/>
<evidence type="ECO:0000256" key="5">
    <source>
        <dbReference type="ARBA" id="ARBA00020164"/>
    </source>
</evidence>
<evidence type="ECO:0000256" key="8">
    <source>
        <dbReference type="ARBA" id="ARBA00023239"/>
    </source>
</evidence>
<gene>
    <name evidence="10" type="ORF">B0H50_1026</name>
</gene>
<proteinExistence type="inferred from homology"/>
<dbReference type="NCBIfam" id="TIGR01252">
    <property type="entry name" value="acetolac_decarb"/>
    <property type="match status" value="1"/>
</dbReference>